<dbReference type="InterPro" id="IPR042183">
    <property type="entry name" value="MmgE/PrpD_sf_1"/>
</dbReference>
<dbReference type="PANTHER" id="PTHR16943">
    <property type="entry name" value="2-METHYLCITRATE DEHYDRATASE-RELATED"/>
    <property type="match status" value="1"/>
</dbReference>
<gene>
    <name evidence="3" type="ORF">D0Z08_05265</name>
</gene>
<evidence type="ECO:0000313" key="4">
    <source>
        <dbReference type="Proteomes" id="UP000283644"/>
    </source>
</evidence>
<dbReference type="Gene3D" id="1.10.4100.10">
    <property type="entry name" value="2-methylcitrate dehydratase PrpD"/>
    <property type="match status" value="1"/>
</dbReference>
<dbReference type="Pfam" id="PF03972">
    <property type="entry name" value="MmgE_PrpD_N"/>
    <property type="match status" value="1"/>
</dbReference>
<dbReference type="InterPro" id="IPR036148">
    <property type="entry name" value="MmgE/PrpD_sf"/>
</dbReference>
<comment type="caution">
    <text evidence="3">The sequence shown here is derived from an EMBL/GenBank/DDBJ whole genome shotgun (WGS) entry which is preliminary data.</text>
</comment>
<proteinExistence type="inferred from homology"/>
<evidence type="ECO:0000256" key="1">
    <source>
        <dbReference type="ARBA" id="ARBA00006174"/>
    </source>
</evidence>
<dbReference type="InterPro" id="IPR045336">
    <property type="entry name" value="MmgE_PrpD_N"/>
</dbReference>
<dbReference type="EMBL" id="QXGH01000010">
    <property type="protein sequence ID" value="RHW28377.1"/>
    <property type="molecule type" value="Genomic_DNA"/>
</dbReference>
<dbReference type="InterPro" id="IPR005656">
    <property type="entry name" value="MmgE_PrpD"/>
</dbReference>
<comment type="similarity">
    <text evidence="1">Belongs to the PrpD family.</text>
</comment>
<dbReference type="RefSeq" id="WP_118923343.1">
    <property type="nucleotide sequence ID" value="NZ_QXGH01000010.1"/>
</dbReference>
<keyword evidence="4" id="KW-1185">Reference proteome</keyword>
<sequence length="440" mass="45101">MSQSRTAALGAFVAELKIDDIPDDVMETARIALTHNLSVAAAGDRLAEVAARWASHRRGGRGARAFVSGRELAPPDAAFVNGWLIHARAQDDTYFPGLTHVGAATTPAVLALAEAEGLALREVLTAIVAGYEVAATVSRVAAASTTAHGFRGSGIYGVFGAAAGSALLLGLDAAGCAHAVGIAASMAAGTNQTWVDGSNEWQMQLGAASRSGMEAALLAYSGATGSTGALEGSSGFFNAFARDSALAEEVGEGLGSRWATREVSFKAHPVCAILQAPVTAAAALACTRAEISAATLTLTPAEAQYPGTDGVPPFEDAGAALMSAPYCVATALTRGGVTVDDLFRSAEPERIDTTRRVRVVADPHLAPRQFVLEVTWTDGRWVRLVGDGSTAAWGRDDLSASLSRLQQEVADGIDLTVLVECVFGSLDAPAADLVGAVVAP</sequence>
<evidence type="ECO:0000313" key="3">
    <source>
        <dbReference type="EMBL" id="RHW28377.1"/>
    </source>
</evidence>
<accession>A0A417Y733</accession>
<dbReference type="GO" id="GO:0016829">
    <property type="term" value="F:lyase activity"/>
    <property type="evidence" value="ECO:0007669"/>
    <property type="project" value="InterPro"/>
</dbReference>
<dbReference type="PANTHER" id="PTHR16943:SF8">
    <property type="entry name" value="2-METHYLCITRATE DEHYDRATASE"/>
    <property type="match status" value="1"/>
</dbReference>
<dbReference type="SUPFAM" id="SSF103378">
    <property type="entry name" value="2-methylcitrate dehydratase PrpD"/>
    <property type="match status" value="1"/>
</dbReference>
<protein>
    <recommendedName>
        <fullName evidence="2">MmgE/PrpD N-terminal domain-containing protein</fullName>
    </recommendedName>
</protein>
<name>A0A417Y733_9ACTN</name>
<feature type="domain" description="MmgE/PrpD N-terminal" evidence="2">
    <location>
        <begin position="9"/>
        <end position="245"/>
    </location>
</feature>
<dbReference type="AlphaFoldDB" id="A0A417Y733"/>
<dbReference type="Proteomes" id="UP000283644">
    <property type="component" value="Unassembled WGS sequence"/>
</dbReference>
<evidence type="ECO:0000259" key="2">
    <source>
        <dbReference type="Pfam" id="PF03972"/>
    </source>
</evidence>
<reference evidence="3 4" key="1">
    <citation type="submission" date="2018-09" db="EMBL/GenBank/DDBJ databases">
        <title>Genome sequencing of Nocardioides immobilis CCTCC AB 2017083 for comparison to Nocardioides silvaticus.</title>
        <authorList>
            <person name="Li C."/>
            <person name="Wang G."/>
        </authorList>
    </citation>
    <scope>NUCLEOTIDE SEQUENCE [LARGE SCALE GENOMIC DNA]</scope>
    <source>
        <strain evidence="3 4">CCTCC AB 2017083</strain>
    </source>
</reference>
<dbReference type="OrthoDB" id="9797528at2"/>
<organism evidence="3 4">
    <name type="scientific">Nocardioides immobilis</name>
    <dbReference type="NCBI Taxonomy" id="2049295"/>
    <lineage>
        <taxon>Bacteria</taxon>
        <taxon>Bacillati</taxon>
        <taxon>Actinomycetota</taxon>
        <taxon>Actinomycetes</taxon>
        <taxon>Propionibacteriales</taxon>
        <taxon>Nocardioidaceae</taxon>
        <taxon>Nocardioides</taxon>
    </lineage>
</organism>